<accession>A0AAF3EC59</accession>
<evidence type="ECO:0000256" key="7">
    <source>
        <dbReference type="ARBA" id="ARBA00023242"/>
    </source>
</evidence>
<dbReference type="InterPro" id="IPR012340">
    <property type="entry name" value="NA-bd_OB-fold"/>
</dbReference>
<dbReference type="GO" id="GO:0000781">
    <property type="term" value="C:chromosome, telomeric region"/>
    <property type="evidence" value="ECO:0007669"/>
    <property type="project" value="UniProtKB-SubCell"/>
</dbReference>
<comment type="subcellular location">
    <subcellularLocation>
        <location evidence="2">Chromosome</location>
        <location evidence="2">Telomere</location>
    </subcellularLocation>
    <subcellularLocation>
        <location evidence="1">Nucleus</location>
    </subcellularLocation>
</comment>
<keyword evidence="7" id="KW-0539">Nucleus</keyword>
<name>A0AAF3EC59_9BILA</name>
<evidence type="ECO:0000256" key="5">
    <source>
        <dbReference type="ARBA" id="ARBA00022895"/>
    </source>
</evidence>
<evidence type="ECO:0000256" key="3">
    <source>
        <dbReference type="ARBA" id="ARBA00008442"/>
    </source>
</evidence>
<feature type="compositionally biased region" description="Polar residues" evidence="8">
    <location>
        <begin position="661"/>
        <end position="674"/>
    </location>
</feature>
<keyword evidence="10" id="KW-1185">Reference proteome</keyword>
<protein>
    <submittedName>
        <fullName evidence="11">Protection of telomeres protein 1</fullName>
    </submittedName>
</protein>
<keyword evidence="4" id="KW-0158">Chromosome</keyword>
<evidence type="ECO:0000313" key="11">
    <source>
        <dbReference type="WBParaSite" id="MBELARI_LOCUS11529"/>
    </source>
</evidence>
<dbReference type="GO" id="GO:0005634">
    <property type="term" value="C:nucleus"/>
    <property type="evidence" value="ECO:0007669"/>
    <property type="project" value="UniProtKB-SubCell"/>
</dbReference>
<keyword evidence="5" id="KW-0779">Telomere</keyword>
<reference evidence="11" key="1">
    <citation type="submission" date="2024-02" db="UniProtKB">
        <authorList>
            <consortium name="WormBaseParasite"/>
        </authorList>
    </citation>
    <scope>IDENTIFICATION</scope>
</reference>
<evidence type="ECO:0000313" key="10">
    <source>
        <dbReference type="Proteomes" id="UP000887575"/>
    </source>
</evidence>
<keyword evidence="6" id="KW-0238">DNA-binding</keyword>
<feature type="region of interest" description="Disordered" evidence="8">
    <location>
        <begin position="583"/>
        <end position="747"/>
    </location>
</feature>
<dbReference type="GO" id="GO:0043047">
    <property type="term" value="F:single-stranded telomeric DNA binding"/>
    <property type="evidence" value="ECO:0007669"/>
    <property type="project" value="InterPro"/>
</dbReference>
<feature type="compositionally biased region" description="Low complexity" evidence="8">
    <location>
        <begin position="676"/>
        <end position="708"/>
    </location>
</feature>
<dbReference type="SUPFAM" id="SSF50249">
    <property type="entry name" value="Nucleic acid-binding proteins"/>
    <property type="match status" value="2"/>
</dbReference>
<feature type="compositionally biased region" description="Polar residues" evidence="8">
    <location>
        <begin position="373"/>
        <end position="389"/>
    </location>
</feature>
<comment type="similarity">
    <text evidence="3">Belongs to the telombin family.</text>
</comment>
<organism evidence="10 11">
    <name type="scientific">Mesorhabditis belari</name>
    <dbReference type="NCBI Taxonomy" id="2138241"/>
    <lineage>
        <taxon>Eukaryota</taxon>
        <taxon>Metazoa</taxon>
        <taxon>Ecdysozoa</taxon>
        <taxon>Nematoda</taxon>
        <taxon>Chromadorea</taxon>
        <taxon>Rhabditida</taxon>
        <taxon>Rhabditina</taxon>
        <taxon>Rhabditomorpha</taxon>
        <taxon>Rhabditoidea</taxon>
        <taxon>Rhabditidae</taxon>
        <taxon>Mesorhabditinae</taxon>
        <taxon>Mesorhabditis</taxon>
    </lineage>
</organism>
<dbReference type="Gene3D" id="2.40.50.140">
    <property type="entry name" value="Nucleic acid-binding proteins"/>
    <property type="match status" value="2"/>
</dbReference>
<feature type="region of interest" description="Disordered" evidence="8">
    <location>
        <begin position="366"/>
        <end position="470"/>
    </location>
</feature>
<sequence length="976" mass="108570">MVEYVKLNELKETAKNERVNIWAVVRSVRQVSPDSAVVLLTDETSPSALCYIDVGRSEREHKDVRSLHLHLKEGCVVRLHRAKVTREPSNCLVVRVRSDSANGSIVIYEPGNNNPDTYDYTNFRSYTIEHHEYSLFADLVSYRESIPRRGRISFAAPANTDGFTTLNMFRPKTFQNLCVQVHSIFLTKKNETCVIRCWDGTDLNGEMVRQIGSINLTLELIPSEDIGSYWAKYHPTIDAISKKRCVDISCYTLLDQIRTLKSGDFVELHNVDYRQPQTCETAFLKLPEDRANRSKVVPILNAENHPRAEETKKRIDTLLGEYLSKNQAPPPEDENEDLSHAVLDTQATDLSSMSLFNAMCGGGQENVEPNAKMSPNAQSVGEQTSTTGDFNIEPSLAETPAQEQEELSFIKTESHVSSSRTVSARATPEANKSDVNETQQRKRSTMVTRNTLKNEAVTPQHISVPVSTRHMQIQVKQRVSEVTTVALGEEASGKAKEPAIGSTHATRSKGPPQPAFTESPSTSLKMVVHQTASQVNVTKRKNKSAIPAQIEEERSKTLVETTVKNLVAKDKPVSITKDTNDQANVQEKATEKSSPKRAAVAVNNQSSPAAKKRNTQVTTEETTADVEQPAHNAEILMKKRGRPSNKYVEARKAAEVETGAQEPSTSAAQPSNDNEAAPTKAPSPSKTPTKAPSPSKTPTKAPSPSKAPTADKNAQQQPEQPSMDIAQDENPLQNVNVKGSIRGTDDFDEEDEEFDADVAQLITEHFATKLHMEIGLPELPTWDEEARATMKMSVGEVAWLSNWLKPASDLLQSPLFMGPIKGLTIGWALRCTRCLQQIAIERRESAKSCFCPYCFKGKSLLYPCEIIYRFLVPVWFTDEENRDRVFYARIDHLTLQACDPHFRWFDAKEIGTLIEKTPEEWALIRDAIIKHAAGILGNFNLLLNKSIVRGHPKDAIGTTVLLDVLDCRVQKPAVAK</sequence>
<feature type="region of interest" description="Disordered" evidence="8">
    <location>
        <begin position="489"/>
        <end position="522"/>
    </location>
</feature>
<evidence type="ECO:0000256" key="6">
    <source>
        <dbReference type="ARBA" id="ARBA00023125"/>
    </source>
</evidence>
<evidence type="ECO:0000256" key="1">
    <source>
        <dbReference type="ARBA" id="ARBA00004123"/>
    </source>
</evidence>
<dbReference type="WBParaSite" id="MBELARI_LOCUS11529">
    <property type="protein sequence ID" value="MBELARI_LOCUS11529"/>
    <property type="gene ID" value="MBELARI_LOCUS11529"/>
</dbReference>
<dbReference type="Pfam" id="PF16686">
    <property type="entry name" value="POT1PC"/>
    <property type="match status" value="1"/>
</dbReference>
<proteinExistence type="inferred from homology"/>
<dbReference type="Proteomes" id="UP000887575">
    <property type="component" value="Unassembled WGS sequence"/>
</dbReference>
<feature type="domain" description="Protection of telomeres protein 1 ssDNA-binding" evidence="9">
    <location>
        <begin position="166"/>
        <end position="317"/>
    </location>
</feature>
<feature type="compositionally biased region" description="Polar residues" evidence="8">
    <location>
        <begin position="415"/>
        <end position="424"/>
    </location>
</feature>
<dbReference type="InterPro" id="IPR032042">
    <property type="entry name" value="POT1PC"/>
</dbReference>
<evidence type="ECO:0000256" key="4">
    <source>
        <dbReference type="ARBA" id="ARBA00022454"/>
    </source>
</evidence>
<evidence type="ECO:0000256" key="2">
    <source>
        <dbReference type="ARBA" id="ARBA00004574"/>
    </source>
</evidence>
<evidence type="ECO:0000259" key="9">
    <source>
        <dbReference type="Pfam" id="PF16686"/>
    </source>
</evidence>
<dbReference type="AlphaFoldDB" id="A0AAF3EC59"/>
<evidence type="ECO:0000256" key="8">
    <source>
        <dbReference type="SAM" id="MobiDB-lite"/>
    </source>
</evidence>